<dbReference type="InterPro" id="IPR056577">
    <property type="entry name" value="Phage_Gp84"/>
</dbReference>
<dbReference type="EMBL" id="JN699005">
    <property type="protein sequence ID" value="AER48800.1"/>
    <property type="molecule type" value="Genomic_DNA"/>
</dbReference>
<name>G8I7W1_9CAUD</name>
<protein>
    <recommendedName>
        <fullName evidence="1">Gp84-like domain-containing protein</fullName>
    </recommendedName>
</protein>
<keyword evidence="3" id="KW-1185">Reference proteome</keyword>
<dbReference type="Proteomes" id="UP000005647">
    <property type="component" value="Segment"/>
</dbReference>
<dbReference type="RefSeq" id="YP_009014957.1">
    <property type="nucleotide sequence ID" value="NC_023716.1"/>
</dbReference>
<feature type="domain" description="Gp84-like" evidence="1">
    <location>
        <begin position="72"/>
        <end position="122"/>
    </location>
</feature>
<organism evidence="2 3">
    <name type="scientific">Mycobacterium phage Alma</name>
    <dbReference type="NCBI Taxonomy" id="2902800"/>
    <lineage>
        <taxon>Viruses</taxon>
        <taxon>Duplodnaviria</taxon>
        <taxon>Heunggongvirae</taxon>
        <taxon>Uroviricota</taxon>
        <taxon>Caudoviricetes</taxon>
        <taxon>Fromanvirus</taxon>
        <taxon>Fromanvirus alma</taxon>
    </lineage>
</organism>
<proteinExistence type="predicted"/>
<evidence type="ECO:0000313" key="3">
    <source>
        <dbReference type="Proteomes" id="UP000005647"/>
    </source>
</evidence>
<gene>
    <name evidence="2" type="primary">92</name>
    <name evidence="2" type="ORF">ALMA_92</name>
</gene>
<evidence type="ECO:0000313" key="2">
    <source>
        <dbReference type="EMBL" id="AER48800.1"/>
    </source>
</evidence>
<accession>G8I7W1</accession>
<dbReference type="KEGG" id="vg:18562830"/>
<sequence>MTTAYGDTYLAELRRQREEILSDGEHATCRLCQEELEEIDRKIAERSNPTLPDVKLWVLEARSASEPAKEPSRIYASHPQALRDHLTGMAARSGVAKVVDTGDMSGRIDSLGLAIMTWSIREA</sequence>
<dbReference type="Pfam" id="PF23794">
    <property type="entry name" value="Phage_Gp84"/>
    <property type="match status" value="1"/>
</dbReference>
<reference evidence="2 3" key="1">
    <citation type="journal article" date="2012" name="J. Virol.">
        <title>Complete Genome Sequences of 138 Mycobacteriophages.</title>
        <authorList>
            <consortium name="the Science Education Alliance Phage Hunters Advancing Genomics and Evolutionary Science Program"/>
            <consortium name="the KwaZulu-Natal Research Institute for Tuberculosis and HIV Mycobacterial Genetics Course Students"/>
            <consortium name="the Phage Hunters Integrating Research and Education Program"/>
            <person name="Hatfull G.F."/>
        </authorList>
    </citation>
    <scope>NUCLEOTIDE SEQUENCE [LARGE SCALE GENOMIC DNA]</scope>
</reference>
<evidence type="ECO:0000259" key="1">
    <source>
        <dbReference type="Pfam" id="PF23794"/>
    </source>
</evidence>
<dbReference type="GeneID" id="18562830"/>
<dbReference type="OrthoDB" id="31922at10239"/>